<accession>A0A0C2BLZ6</accession>
<feature type="signal peptide" evidence="1">
    <location>
        <begin position="1"/>
        <end position="19"/>
    </location>
</feature>
<comment type="caution">
    <text evidence="2">The sequence shown here is derived from an EMBL/GenBank/DDBJ whole genome shotgun (WGS) entry which is preliminary data.</text>
</comment>
<dbReference type="Proteomes" id="UP000031572">
    <property type="component" value="Unassembled WGS sequence"/>
</dbReference>
<reference evidence="2 3" key="1">
    <citation type="submission" date="2014-12" db="EMBL/GenBank/DDBJ databases">
        <title>Denitrispirillum autotrophicum gen. nov., sp. nov., Denitrifying, Facultatively Autotrophic Bacteria Isolated from Rice Paddy Soil.</title>
        <authorList>
            <person name="Ishii S."/>
            <person name="Ashida N."/>
            <person name="Ohno H."/>
            <person name="Otsuka S."/>
            <person name="Yokota A."/>
            <person name="Senoo K."/>
        </authorList>
    </citation>
    <scope>NUCLEOTIDE SEQUENCE [LARGE SCALE GENOMIC DNA]</scope>
    <source>
        <strain evidence="2 3">TSA66</strain>
    </source>
</reference>
<keyword evidence="1" id="KW-0732">Signal</keyword>
<evidence type="ECO:0000313" key="2">
    <source>
        <dbReference type="EMBL" id="KIF81004.1"/>
    </source>
</evidence>
<feature type="chain" id="PRO_5002146655" description="Rap1a immunity protein domain-containing protein" evidence="1">
    <location>
        <begin position="20"/>
        <end position="116"/>
    </location>
</feature>
<proteinExistence type="predicted"/>
<sequence length="116" mass="12944">MKKIAVFAVALALSGIAGAKDGPFTGYGTHIFCRDYLKQATQLDHEYNLFIMGFVTGANYLRARQVSANSEDFVYWVSEYCKKNPVDSLLQAAMRLDEYLGQGQRTIIKSALAPQR</sequence>
<organism evidence="2 3">
    <name type="scientific">Noviherbaspirillum autotrophicum</name>
    <dbReference type="NCBI Taxonomy" id="709839"/>
    <lineage>
        <taxon>Bacteria</taxon>
        <taxon>Pseudomonadati</taxon>
        <taxon>Pseudomonadota</taxon>
        <taxon>Betaproteobacteria</taxon>
        <taxon>Burkholderiales</taxon>
        <taxon>Oxalobacteraceae</taxon>
        <taxon>Noviherbaspirillum</taxon>
    </lineage>
</organism>
<evidence type="ECO:0000313" key="3">
    <source>
        <dbReference type="Proteomes" id="UP000031572"/>
    </source>
</evidence>
<evidence type="ECO:0008006" key="4">
    <source>
        <dbReference type="Google" id="ProtNLM"/>
    </source>
</evidence>
<dbReference type="OrthoDB" id="8446720at2"/>
<dbReference type="RefSeq" id="WP_040039827.1">
    <property type="nucleotide sequence ID" value="NZ_JWJG01000028.1"/>
</dbReference>
<gene>
    <name evidence="2" type="ORF">TSA66_09555</name>
</gene>
<evidence type="ECO:0000256" key="1">
    <source>
        <dbReference type="SAM" id="SignalP"/>
    </source>
</evidence>
<dbReference type="AlphaFoldDB" id="A0A0C2BLZ6"/>
<protein>
    <recommendedName>
        <fullName evidence="4">Rap1a immunity protein domain-containing protein</fullName>
    </recommendedName>
</protein>
<keyword evidence="3" id="KW-1185">Reference proteome</keyword>
<name>A0A0C2BLZ6_9BURK</name>
<dbReference type="EMBL" id="JWJG01000028">
    <property type="protein sequence ID" value="KIF81004.1"/>
    <property type="molecule type" value="Genomic_DNA"/>
</dbReference>